<dbReference type="PANTHER" id="PTHR30244:SF34">
    <property type="entry name" value="DTDP-4-AMINO-4,6-DIDEOXYGALACTOSE TRANSAMINASE"/>
    <property type="match status" value="1"/>
</dbReference>
<dbReference type="AlphaFoldDB" id="A0A6S6R444"/>
<dbReference type="KEGG" id="acel:acsn021_17390"/>
<gene>
    <name evidence="2" type="ORF">acsn021_17390</name>
</gene>
<dbReference type="InterPro" id="IPR015424">
    <property type="entry name" value="PyrdxlP-dep_Trfase"/>
</dbReference>
<protein>
    <submittedName>
        <fullName evidence="2">Capsular polysaccharide biosynthesis protein</fullName>
    </submittedName>
</protein>
<dbReference type="CDD" id="cd00616">
    <property type="entry name" value="AHBA_syn"/>
    <property type="match status" value="1"/>
</dbReference>
<accession>A0A6S6R444</accession>
<dbReference type="Gene3D" id="3.90.1150.10">
    <property type="entry name" value="Aspartate Aminotransferase, domain 1"/>
    <property type="match status" value="1"/>
</dbReference>
<organism evidence="2 3">
    <name type="scientific">Anaerocolumna cellulosilytica</name>
    <dbReference type="NCBI Taxonomy" id="433286"/>
    <lineage>
        <taxon>Bacteria</taxon>
        <taxon>Bacillati</taxon>
        <taxon>Bacillota</taxon>
        <taxon>Clostridia</taxon>
        <taxon>Lachnospirales</taxon>
        <taxon>Lachnospiraceae</taxon>
        <taxon>Anaerocolumna</taxon>
    </lineage>
</organism>
<comment type="similarity">
    <text evidence="1">Belongs to the DegT/DnrJ/EryC1 family.</text>
</comment>
<evidence type="ECO:0000313" key="3">
    <source>
        <dbReference type="Proteomes" id="UP000515561"/>
    </source>
</evidence>
<dbReference type="InterPro" id="IPR015421">
    <property type="entry name" value="PyrdxlP-dep_Trfase_major"/>
</dbReference>
<dbReference type="RefSeq" id="WP_184091354.1">
    <property type="nucleotide sequence ID" value="NZ_AP023367.1"/>
</dbReference>
<name>A0A6S6R444_9FIRM</name>
<dbReference type="PANTHER" id="PTHR30244">
    <property type="entry name" value="TRANSAMINASE"/>
    <property type="match status" value="1"/>
</dbReference>
<dbReference type="InterPro" id="IPR000653">
    <property type="entry name" value="DegT/StrS_aminotransferase"/>
</dbReference>
<sequence>MSKFHDLALLDDNETNINLFYPYISESCLEEIQDTLKSRWIGQGPKVDQFETSFSRKIVNNKECVAVGAGTDALHLAYVLAGIKAGDEVICPVFTCTATNIPLLYQNAKVIFADIQKESLNIDPNHVKKLVSEKTKAIVCVDYGGLPADLDELKEIANEYNIPLIEDSCQAMGATYKGQPIGTIADYTVFSFQAIKHITSGDGGMLVCKNKEAAVKAKRLRWFGIDRKAKQNGTWDNDITEVGYKYQMTDLGASLLIPALNEFDSLLKHRKKLFNMYVDELEAIQGIDVVGKDKTDRSNAAWACTVSVENAKELQRKLREYNIESNQVHYRNDRYSIFANSCGEFPNMDYMEERYLLLPLHHKITEENIVKICSIIKMGW</sequence>
<dbReference type="Proteomes" id="UP000515561">
    <property type="component" value="Chromosome"/>
</dbReference>
<reference evidence="2 3" key="1">
    <citation type="journal article" date="2016" name="Int. J. Syst. Evol. Microbiol.">
        <title>Descriptions of Anaerotaenia torta gen. nov., sp. nov. and Anaerocolumna cellulosilytica gen. nov., sp. nov. isolated from a methanogenic reactor of cattle waste.</title>
        <authorList>
            <person name="Uek A."/>
            <person name="Ohtaki Y."/>
            <person name="Kaku N."/>
            <person name="Ueki K."/>
        </authorList>
    </citation>
    <scope>NUCLEOTIDE SEQUENCE [LARGE SCALE GENOMIC DNA]</scope>
    <source>
        <strain evidence="2 3">SN021</strain>
    </source>
</reference>
<dbReference type="GO" id="GO:0008483">
    <property type="term" value="F:transaminase activity"/>
    <property type="evidence" value="ECO:0007669"/>
    <property type="project" value="TreeGrafter"/>
</dbReference>
<dbReference type="GO" id="GO:0030170">
    <property type="term" value="F:pyridoxal phosphate binding"/>
    <property type="evidence" value="ECO:0007669"/>
    <property type="project" value="TreeGrafter"/>
</dbReference>
<dbReference type="SUPFAM" id="SSF53383">
    <property type="entry name" value="PLP-dependent transferases"/>
    <property type="match status" value="1"/>
</dbReference>
<dbReference type="EMBL" id="AP023367">
    <property type="protein sequence ID" value="BCJ94170.1"/>
    <property type="molecule type" value="Genomic_DNA"/>
</dbReference>
<dbReference type="PIRSF" id="PIRSF000390">
    <property type="entry name" value="PLP_StrS"/>
    <property type="match status" value="1"/>
</dbReference>
<dbReference type="Gene3D" id="3.40.640.10">
    <property type="entry name" value="Type I PLP-dependent aspartate aminotransferase-like (Major domain)"/>
    <property type="match status" value="1"/>
</dbReference>
<dbReference type="Pfam" id="PF01041">
    <property type="entry name" value="DegT_DnrJ_EryC1"/>
    <property type="match status" value="1"/>
</dbReference>
<proteinExistence type="inferred from homology"/>
<keyword evidence="3" id="KW-1185">Reference proteome</keyword>
<keyword evidence="1" id="KW-0663">Pyridoxal phosphate</keyword>
<dbReference type="InterPro" id="IPR015422">
    <property type="entry name" value="PyrdxlP-dep_Trfase_small"/>
</dbReference>
<evidence type="ECO:0000313" key="2">
    <source>
        <dbReference type="EMBL" id="BCJ94170.1"/>
    </source>
</evidence>
<evidence type="ECO:0000256" key="1">
    <source>
        <dbReference type="RuleBase" id="RU004508"/>
    </source>
</evidence>
<dbReference type="GO" id="GO:0000271">
    <property type="term" value="P:polysaccharide biosynthetic process"/>
    <property type="evidence" value="ECO:0007669"/>
    <property type="project" value="TreeGrafter"/>
</dbReference>